<dbReference type="EMBL" id="BAABEO010000008">
    <property type="protein sequence ID" value="GAA3675365.1"/>
    <property type="molecule type" value="Genomic_DNA"/>
</dbReference>
<evidence type="ECO:0000259" key="9">
    <source>
        <dbReference type="PROSITE" id="PS50928"/>
    </source>
</evidence>
<dbReference type="CDD" id="cd06261">
    <property type="entry name" value="TM_PBP2"/>
    <property type="match status" value="1"/>
</dbReference>
<comment type="similarity">
    <text evidence="8">Belongs to the binding-protein-dependent transport system permease family.</text>
</comment>
<protein>
    <submittedName>
        <fullName evidence="10">ABC transporter permease</fullName>
    </submittedName>
</protein>
<sequence>MRHSVPTRSILWAYTGLVAFVLIAPTAVVIPLSFTDKASLNFPPSGWSLRWYGNFFSDPAWTSAFGNSVLIAVVVAVAATATGTAASVGLQRWTRRRAAKSTQALLLAPIVVPSIILAIGVYAIFLRLHLLGTLTGFVLAHTVLAVPFVVVSVTAALAGYDGRLTTAASSLGAGRWTAFRRVMLPLIMPGVVSGALFAFVTSFDEVVLSIFIKSPYLETLPVKMYASVTRDTDPTIAAAATMIMLLTTAIIAVGLLSIRRRKRVQ</sequence>
<dbReference type="PROSITE" id="PS50928">
    <property type="entry name" value="ABC_TM1"/>
    <property type="match status" value="1"/>
</dbReference>
<dbReference type="RefSeq" id="WP_345149250.1">
    <property type="nucleotide sequence ID" value="NZ_BAABEO010000008.1"/>
</dbReference>
<evidence type="ECO:0000256" key="3">
    <source>
        <dbReference type="ARBA" id="ARBA00022475"/>
    </source>
</evidence>
<feature type="transmembrane region" description="Helical" evidence="8">
    <location>
        <begin position="12"/>
        <end position="34"/>
    </location>
</feature>
<feature type="transmembrane region" description="Helical" evidence="8">
    <location>
        <begin position="102"/>
        <end position="125"/>
    </location>
</feature>
<proteinExistence type="inferred from homology"/>
<feature type="transmembrane region" description="Helical" evidence="8">
    <location>
        <begin position="236"/>
        <end position="258"/>
    </location>
</feature>
<keyword evidence="2 8" id="KW-0813">Transport</keyword>
<dbReference type="PANTHER" id="PTHR43357:SF4">
    <property type="entry name" value="INNER MEMBRANE ABC TRANSPORTER PERMEASE PROTEIN YDCV"/>
    <property type="match status" value="1"/>
</dbReference>
<dbReference type="InterPro" id="IPR000515">
    <property type="entry name" value="MetI-like"/>
</dbReference>
<name>A0ABP7C0F0_9MICC</name>
<feature type="domain" description="ABC transmembrane type-1" evidence="9">
    <location>
        <begin position="65"/>
        <end position="254"/>
    </location>
</feature>
<evidence type="ECO:0000256" key="4">
    <source>
        <dbReference type="ARBA" id="ARBA00022519"/>
    </source>
</evidence>
<dbReference type="SUPFAM" id="SSF161098">
    <property type="entry name" value="MetI-like"/>
    <property type="match status" value="1"/>
</dbReference>
<keyword evidence="5 8" id="KW-0812">Transmembrane</keyword>
<dbReference type="Pfam" id="PF00528">
    <property type="entry name" value="BPD_transp_1"/>
    <property type="match status" value="1"/>
</dbReference>
<feature type="transmembrane region" description="Helical" evidence="8">
    <location>
        <begin position="181"/>
        <end position="200"/>
    </location>
</feature>
<comment type="subcellular location">
    <subcellularLocation>
        <location evidence="1">Cell inner membrane</location>
        <topology evidence="1">Multi-pass membrane protein</topology>
    </subcellularLocation>
    <subcellularLocation>
        <location evidence="8">Cell membrane</location>
        <topology evidence="8">Multi-pass membrane protein</topology>
    </subcellularLocation>
</comment>
<feature type="transmembrane region" description="Helical" evidence="8">
    <location>
        <begin position="69"/>
        <end position="90"/>
    </location>
</feature>
<evidence type="ECO:0000313" key="11">
    <source>
        <dbReference type="Proteomes" id="UP001500752"/>
    </source>
</evidence>
<keyword evidence="7 8" id="KW-0472">Membrane</keyword>
<evidence type="ECO:0000313" key="10">
    <source>
        <dbReference type="EMBL" id="GAA3675365.1"/>
    </source>
</evidence>
<comment type="caution">
    <text evidence="10">The sequence shown here is derived from an EMBL/GenBank/DDBJ whole genome shotgun (WGS) entry which is preliminary data.</text>
</comment>
<evidence type="ECO:0000256" key="2">
    <source>
        <dbReference type="ARBA" id="ARBA00022448"/>
    </source>
</evidence>
<dbReference type="Gene3D" id="1.10.3720.10">
    <property type="entry name" value="MetI-like"/>
    <property type="match status" value="1"/>
</dbReference>
<keyword evidence="3" id="KW-1003">Cell membrane</keyword>
<dbReference type="PANTHER" id="PTHR43357">
    <property type="entry name" value="INNER MEMBRANE ABC TRANSPORTER PERMEASE PROTEIN YDCV"/>
    <property type="match status" value="1"/>
</dbReference>
<organism evidence="10 11">
    <name type="scientific">Arthrobacter ginkgonis</name>
    <dbReference type="NCBI Taxonomy" id="1630594"/>
    <lineage>
        <taxon>Bacteria</taxon>
        <taxon>Bacillati</taxon>
        <taxon>Actinomycetota</taxon>
        <taxon>Actinomycetes</taxon>
        <taxon>Micrococcales</taxon>
        <taxon>Micrococcaceae</taxon>
        <taxon>Arthrobacter</taxon>
    </lineage>
</organism>
<keyword evidence="4" id="KW-0997">Cell inner membrane</keyword>
<evidence type="ECO:0000256" key="5">
    <source>
        <dbReference type="ARBA" id="ARBA00022692"/>
    </source>
</evidence>
<accession>A0ABP7C0F0</accession>
<evidence type="ECO:0000256" key="8">
    <source>
        <dbReference type="RuleBase" id="RU363032"/>
    </source>
</evidence>
<evidence type="ECO:0000256" key="6">
    <source>
        <dbReference type="ARBA" id="ARBA00022989"/>
    </source>
</evidence>
<reference evidence="11" key="1">
    <citation type="journal article" date="2019" name="Int. J. Syst. Evol. Microbiol.">
        <title>The Global Catalogue of Microorganisms (GCM) 10K type strain sequencing project: providing services to taxonomists for standard genome sequencing and annotation.</title>
        <authorList>
            <consortium name="The Broad Institute Genomics Platform"/>
            <consortium name="The Broad Institute Genome Sequencing Center for Infectious Disease"/>
            <person name="Wu L."/>
            <person name="Ma J."/>
        </authorList>
    </citation>
    <scope>NUCLEOTIDE SEQUENCE [LARGE SCALE GENOMIC DNA]</scope>
    <source>
        <strain evidence="11">JCM 30742</strain>
    </source>
</reference>
<gene>
    <name evidence="10" type="ORF">GCM10023081_12250</name>
</gene>
<dbReference type="InterPro" id="IPR035906">
    <property type="entry name" value="MetI-like_sf"/>
</dbReference>
<evidence type="ECO:0000256" key="1">
    <source>
        <dbReference type="ARBA" id="ARBA00004429"/>
    </source>
</evidence>
<feature type="transmembrane region" description="Helical" evidence="8">
    <location>
        <begin position="137"/>
        <end position="160"/>
    </location>
</feature>
<dbReference type="Proteomes" id="UP001500752">
    <property type="component" value="Unassembled WGS sequence"/>
</dbReference>
<keyword evidence="6 8" id="KW-1133">Transmembrane helix</keyword>
<evidence type="ECO:0000256" key="7">
    <source>
        <dbReference type="ARBA" id="ARBA00023136"/>
    </source>
</evidence>
<keyword evidence="11" id="KW-1185">Reference proteome</keyword>